<dbReference type="GO" id="GO:0042393">
    <property type="term" value="F:histone binding"/>
    <property type="evidence" value="ECO:0007669"/>
    <property type="project" value="TreeGrafter"/>
</dbReference>
<dbReference type="Proteomes" id="UP001187471">
    <property type="component" value="Unassembled WGS sequence"/>
</dbReference>
<keyword evidence="5" id="KW-1185">Reference proteome</keyword>
<dbReference type="GO" id="GO:0006360">
    <property type="term" value="P:transcription by RNA polymerase I"/>
    <property type="evidence" value="ECO:0007669"/>
    <property type="project" value="TreeGrafter"/>
</dbReference>
<evidence type="ECO:0000256" key="3">
    <source>
        <dbReference type="SAM" id="MobiDB-lite"/>
    </source>
</evidence>
<dbReference type="AlphaFoldDB" id="A0AA88UUU4"/>
<comment type="caution">
    <text evidence="4">The sequence shown here is derived from an EMBL/GenBank/DDBJ whole genome shotgun (WGS) entry which is preliminary data.</text>
</comment>
<dbReference type="GO" id="GO:0006334">
    <property type="term" value="P:nucleosome assembly"/>
    <property type="evidence" value="ECO:0007669"/>
    <property type="project" value="TreeGrafter"/>
</dbReference>
<evidence type="ECO:0000313" key="5">
    <source>
        <dbReference type="Proteomes" id="UP001187471"/>
    </source>
</evidence>
<name>A0AA88UUU4_9ASTE</name>
<dbReference type="PANTHER" id="PTHR22691:SF8">
    <property type="entry name" value="PROTEIN SPT2 HOMOLOG"/>
    <property type="match status" value="1"/>
</dbReference>
<dbReference type="PANTHER" id="PTHR22691">
    <property type="entry name" value="YEAST SPT2-RELATED"/>
    <property type="match status" value="1"/>
</dbReference>
<dbReference type="InterPro" id="IPR013256">
    <property type="entry name" value="Chromatin_SPT2"/>
</dbReference>
<evidence type="ECO:0000256" key="2">
    <source>
        <dbReference type="ARBA" id="ARBA00023054"/>
    </source>
</evidence>
<dbReference type="GO" id="GO:0003677">
    <property type="term" value="F:DNA binding"/>
    <property type="evidence" value="ECO:0007669"/>
    <property type="project" value="TreeGrafter"/>
</dbReference>
<keyword evidence="2" id="KW-0175">Coiled coil</keyword>
<evidence type="ECO:0000313" key="4">
    <source>
        <dbReference type="EMBL" id="KAK2994528.1"/>
    </source>
</evidence>
<dbReference type="Pfam" id="PF08243">
    <property type="entry name" value="SPT2"/>
    <property type="match status" value="1"/>
</dbReference>
<reference evidence="4" key="1">
    <citation type="submission" date="2022-12" db="EMBL/GenBank/DDBJ databases">
        <title>Draft genome assemblies for two species of Escallonia (Escalloniales).</title>
        <authorList>
            <person name="Chanderbali A."/>
            <person name="Dervinis C."/>
            <person name="Anghel I."/>
            <person name="Soltis D."/>
            <person name="Soltis P."/>
            <person name="Zapata F."/>
        </authorList>
    </citation>
    <scope>NUCLEOTIDE SEQUENCE</scope>
    <source>
        <strain evidence="4">UCBG92.1500</strain>
        <tissue evidence="4">Leaf</tissue>
    </source>
</reference>
<sequence length="424" mass="47130">MPYGDNYGSFFGRSQPYLAPRLLQKTSQLLEEAKKTAAAKTGVSGTLEHVNEVLARRAKIEKLAASGDYSFLSSSNSQVFPHASTKNLSLNTHSPSKSKTEEKKLVGRKMLRKLTGYDPRKYANEKDDVVETNFGGIEKDERRSAKLARKEDAEEILKIEAEERKERLMRKKPKLMNGEKLAGQQKLDDTYGVLEVLNGEYYIAAETKAEHEMRINLSQRKHNDIALEIDCHESLYWYDAQLGHISRNTRWKQCMSYQQRAYTLRYTMGEVVHDRELEYDPSIKIIVLSNSAAGPRCQPPEASWSSNGAAATAAGGCKFTCYGAASRGVVDWIGGGRDKEADLTATLGFARRGVCADDVEAVCRCSLPRLLQNSRTTAAQQLQNSSCITAAQQLHNSRKTAAKQQPSRRITAAKQLQNSSPAAA</sequence>
<dbReference type="EMBL" id="JAVXUO010000192">
    <property type="protein sequence ID" value="KAK2994528.1"/>
    <property type="molecule type" value="Genomic_DNA"/>
</dbReference>
<dbReference type="GO" id="GO:0005730">
    <property type="term" value="C:nucleolus"/>
    <property type="evidence" value="ECO:0007669"/>
    <property type="project" value="TreeGrafter"/>
</dbReference>
<organism evidence="4 5">
    <name type="scientific">Escallonia rubra</name>
    <dbReference type="NCBI Taxonomy" id="112253"/>
    <lineage>
        <taxon>Eukaryota</taxon>
        <taxon>Viridiplantae</taxon>
        <taxon>Streptophyta</taxon>
        <taxon>Embryophyta</taxon>
        <taxon>Tracheophyta</taxon>
        <taxon>Spermatophyta</taxon>
        <taxon>Magnoliopsida</taxon>
        <taxon>eudicotyledons</taxon>
        <taxon>Gunneridae</taxon>
        <taxon>Pentapetalae</taxon>
        <taxon>asterids</taxon>
        <taxon>campanulids</taxon>
        <taxon>Escalloniales</taxon>
        <taxon>Escalloniaceae</taxon>
        <taxon>Escallonia</taxon>
    </lineage>
</organism>
<protein>
    <submittedName>
        <fullName evidence="4">Uncharacterized protein</fullName>
    </submittedName>
</protein>
<comment type="similarity">
    <text evidence="1">Belongs to the SPT2 family.</text>
</comment>
<feature type="region of interest" description="Disordered" evidence="3">
    <location>
        <begin position="398"/>
        <end position="424"/>
    </location>
</feature>
<accession>A0AA88UUU4</accession>
<proteinExistence type="inferred from homology"/>
<gene>
    <name evidence="4" type="ORF">RJ640_012527</name>
</gene>
<dbReference type="SMART" id="SM00784">
    <property type="entry name" value="SPT2"/>
    <property type="match status" value="1"/>
</dbReference>
<feature type="compositionally biased region" description="Polar residues" evidence="3">
    <location>
        <begin position="402"/>
        <end position="424"/>
    </location>
</feature>
<evidence type="ECO:0000256" key="1">
    <source>
        <dbReference type="ARBA" id="ARBA00006461"/>
    </source>
</evidence>